<evidence type="ECO:0000256" key="2">
    <source>
        <dbReference type="ARBA" id="ARBA00022490"/>
    </source>
</evidence>
<proteinExistence type="inferred from homology"/>
<keyword evidence="5 8" id="KW-0547">Nucleotide-binding</keyword>
<dbReference type="InterPro" id="IPR011063">
    <property type="entry name" value="TilS/TtcA_N"/>
</dbReference>
<dbReference type="Gene3D" id="3.40.50.620">
    <property type="entry name" value="HUPs"/>
    <property type="match status" value="1"/>
</dbReference>
<dbReference type="RefSeq" id="WP_192030654.1">
    <property type="nucleotide sequence ID" value="NZ_JACYTR010000044.1"/>
</dbReference>
<gene>
    <name evidence="8 10" type="primary">tilS</name>
    <name evidence="10" type="ORF">IFO71_15935</name>
</gene>
<dbReference type="Proteomes" id="UP000613768">
    <property type="component" value="Unassembled WGS sequence"/>
</dbReference>
<comment type="catalytic activity">
    <reaction evidence="7 8">
        <text>cytidine(34) in tRNA(Ile2) + L-lysine + ATP = lysidine(34) in tRNA(Ile2) + AMP + diphosphate + H(+)</text>
        <dbReference type="Rhea" id="RHEA:43744"/>
        <dbReference type="Rhea" id="RHEA-COMP:10625"/>
        <dbReference type="Rhea" id="RHEA-COMP:10670"/>
        <dbReference type="ChEBI" id="CHEBI:15378"/>
        <dbReference type="ChEBI" id="CHEBI:30616"/>
        <dbReference type="ChEBI" id="CHEBI:32551"/>
        <dbReference type="ChEBI" id="CHEBI:33019"/>
        <dbReference type="ChEBI" id="CHEBI:82748"/>
        <dbReference type="ChEBI" id="CHEBI:83665"/>
        <dbReference type="ChEBI" id="CHEBI:456215"/>
        <dbReference type="EC" id="6.3.4.19"/>
    </reaction>
</comment>
<evidence type="ECO:0000256" key="6">
    <source>
        <dbReference type="ARBA" id="ARBA00022840"/>
    </source>
</evidence>
<comment type="domain">
    <text evidence="8">The N-terminal region contains the highly conserved SGGXDS motif, predicted to be a P-loop motif involved in ATP binding.</text>
</comment>
<feature type="domain" description="Lysidine-tRNA(Ile) synthetase C-terminal" evidence="9">
    <location>
        <begin position="363"/>
        <end position="437"/>
    </location>
</feature>
<evidence type="ECO:0000256" key="3">
    <source>
        <dbReference type="ARBA" id="ARBA00022598"/>
    </source>
</evidence>
<dbReference type="HAMAP" id="MF_01161">
    <property type="entry name" value="tRNA_Ile_lys_synt"/>
    <property type="match status" value="1"/>
</dbReference>
<protein>
    <recommendedName>
        <fullName evidence="8">tRNA(Ile)-lysidine synthase</fullName>
        <ecNumber evidence="8">6.3.4.19</ecNumber>
    </recommendedName>
    <alternativeName>
        <fullName evidence="8">tRNA(Ile)-2-lysyl-cytidine synthase</fullName>
    </alternativeName>
    <alternativeName>
        <fullName evidence="8">tRNA(Ile)-lysidine synthetase</fullName>
    </alternativeName>
</protein>
<organism evidence="10 11">
    <name type="scientific">Pseudomarimonas arenosa</name>
    <dbReference type="NCBI Taxonomy" id="2774145"/>
    <lineage>
        <taxon>Bacteria</taxon>
        <taxon>Pseudomonadati</taxon>
        <taxon>Pseudomonadota</taxon>
        <taxon>Gammaproteobacteria</taxon>
        <taxon>Lysobacterales</taxon>
        <taxon>Lysobacteraceae</taxon>
        <taxon>Pseudomarimonas</taxon>
    </lineage>
</organism>
<comment type="caution">
    <text evidence="10">The sequence shown here is derived from an EMBL/GenBank/DDBJ whole genome shotgun (WGS) entry which is preliminary data.</text>
</comment>
<dbReference type="SUPFAM" id="SSF82829">
    <property type="entry name" value="MesJ substrate recognition domain-like"/>
    <property type="match status" value="1"/>
</dbReference>
<dbReference type="EMBL" id="JACYTR010000044">
    <property type="protein sequence ID" value="MBD8527234.1"/>
    <property type="molecule type" value="Genomic_DNA"/>
</dbReference>
<evidence type="ECO:0000256" key="5">
    <source>
        <dbReference type="ARBA" id="ARBA00022741"/>
    </source>
</evidence>
<dbReference type="InterPro" id="IPR015262">
    <property type="entry name" value="tRNA_Ile_lys_synt_subst-bd"/>
</dbReference>
<name>A0AAW3ZRK9_9GAMM</name>
<keyword evidence="2 8" id="KW-0963">Cytoplasm</keyword>
<dbReference type="Gene3D" id="1.20.59.20">
    <property type="match status" value="1"/>
</dbReference>
<evidence type="ECO:0000256" key="8">
    <source>
        <dbReference type="HAMAP-Rule" id="MF_01161"/>
    </source>
</evidence>
<dbReference type="Pfam" id="PF11734">
    <property type="entry name" value="TilS_C"/>
    <property type="match status" value="1"/>
</dbReference>
<dbReference type="GO" id="GO:0005524">
    <property type="term" value="F:ATP binding"/>
    <property type="evidence" value="ECO:0007669"/>
    <property type="project" value="UniProtKB-UniRule"/>
</dbReference>
<dbReference type="CDD" id="cd01992">
    <property type="entry name" value="TilS_N"/>
    <property type="match status" value="1"/>
</dbReference>
<dbReference type="Pfam" id="PF09179">
    <property type="entry name" value="TilS"/>
    <property type="match status" value="1"/>
</dbReference>
<feature type="binding site" evidence="8">
    <location>
        <begin position="31"/>
        <end position="36"/>
    </location>
    <ligand>
        <name>ATP</name>
        <dbReference type="ChEBI" id="CHEBI:30616"/>
    </ligand>
</feature>
<evidence type="ECO:0000256" key="7">
    <source>
        <dbReference type="ARBA" id="ARBA00048539"/>
    </source>
</evidence>
<dbReference type="InterPro" id="IPR012094">
    <property type="entry name" value="tRNA_Ile_lys_synt"/>
</dbReference>
<dbReference type="NCBIfam" id="TIGR02433">
    <property type="entry name" value="lysidine_TilS_C"/>
    <property type="match status" value="1"/>
</dbReference>
<evidence type="ECO:0000256" key="1">
    <source>
        <dbReference type="ARBA" id="ARBA00004496"/>
    </source>
</evidence>
<dbReference type="GO" id="GO:0005737">
    <property type="term" value="C:cytoplasm"/>
    <property type="evidence" value="ECO:0007669"/>
    <property type="project" value="UniProtKB-SubCell"/>
</dbReference>
<comment type="similarity">
    <text evidence="8">Belongs to the tRNA(Ile)-lysidine synthase family.</text>
</comment>
<evidence type="ECO:0000313" key="10">
    <source>
        <dbReference type="EMBL" id="MBD8527234.1"/>
    </source>
</evidence>
<keyword evidence="6 8" id="KW-0067">ATP-binding</keyword>
<dbReference type="InterPro" id="IPR012796">
    <property type="entry name" value="Lysidine-tRNA-synth_C"/>
</dbReference>
<comment type="subcellular location">
    <subcellularLocation>
        <location evidence="1 8">Cytoplasm</location>
    </subcellularLocation>
</comment>
<dbReference type="NCBIfam" id="TIGR02432">
    <property type="entry name" value="lysidine_TilS_N"/>
    <property type="match status" value="1"/>
</dbReference>
<keyword evidence="3 8" id="KW-0436">Ligase</keyword>
<dbReference type="SUPFAM" id="SSF52402">
    <property type="entry name" value="Adenine nucleotide alpha hydrolases-like"/>
    <property type="match status" value="1"/>
</dbReference>
<sequence length="451" mass="50173">MNARSHGAMVLDHLRARLAERPAGPLYLGFSGGLDSCVLAHALARLLPPGALSLLHVDHQLHADSATWADRAERFAQRLGVGFRRLPVQVNRAAGLGLEGAARAARYAAFTEATPPDALIALAHHRQDQAETLLLQLMRGGGSGAMAGMRALRRFSDQRWIWRPLLDLDRSRLRAYAVAEQIDWLEDPANTDLGLDRNWIRHRVLPVLSERWPHADRLLSSAAERLRAESEDRERLAEQRLAAAATLAPEVRRWPVWNGLDRFALGEVLRAWCRRLGFAVPPASLIARLHQQLVASADSSADDHFRLIWSGYELRCYRDLLRLAEPSPPLQLSDCDWSGLEPCDLPGGGRLSLEPPVTAAQTWRVSARHGGERLLLPGRTHHSSLKKCLQALGLPPWEREQIPLLWNTDGELLAAGDVLLSASLEAWLQRHQCRLRWVAAQKVSDEPGRAG</sequence>
<dbReference type="InterPro" id="IPR014729">
    <property type="entry name" value="Rossmann-like_a/b/a_fold"/>
</dbReference>
<dbReference type="Pfam" id="PF01171">
    <property type="entry name" value="ATP_bind_3"/>
    <property type="match status" value="1"/>
</dbReference>
<dbReference type="InterPro" id="IPR012795">
    <property type="entry name" value="tRNA_Ile_lys_synt_N"/>
</dbReference>
<evidence type="ECO:0000259" key="9">
    <source>
        <dbReference type="SMART" id="SM00977"/>
    </source>
</evidence>
<reference evidence="10 11" key="1">
    <citation type="submission" date="2020-09" db="EMBL/GenBank/DDBJ databases">
        <title>Pseudoxanthomonas sp. CAU 1598 isolated from sand of Yaerae Beach.</title>
        <authorList>
            <person name="Kim W."/>
        </authorList>
    </citation>
    <scope>NUCLEOTIDE SEQUENCE [LARGE SCALE GENOMIC DNA]</scope>
    <source>
        <strain evidence="10 11">CAU 1598</strain>
    </source>
</reference>
<accession>A0AAW3ZRK9</accession>
<dbReference type="GO" id="GO:0032267">
    <property type="term" value="F:tRNA(Ile)-lysidine synthase activity"/>
    <property type="evidence" value="ECO:0007669"/>
    <property type="project" value="UniProtKB-EC"/>
</dbReference>
<dbReference type="GO" id="GO:0006400">
    <property type="term" value="P:tRNA modification"/>
    <property type="evidence" value="ECO:0007669"/>
    <property type="project" value="UniProtKB-UniRule"/>
</dbReference>
<dbReference type="EC" id="6.3.4.19" evidence="8"/>
<comment type="function">
    <text evidence="8">Ligates lysine onto the cytidine present at position 34 of the AUA codon-specific tRNA(Ile) that contains the anticodon CAU, in an ATP-dependent manner. Cytidine is converted to lysidine, thus changing the amino acid specificity of the tRNA from methionine to isoleucine.</text>
</comment>
<keyword evidence="11" id="KW-1185">Reference proteome</keyword>
<keyword evidence="4 8" id="KW-0819">tRNA processing</keyword>
<dbReference type="SMART" id="SM00977">
    <property type="entry name" value="TilS_C"/>
    <property type="match status" value="1"/>
</dbReference>
<dbReference type="PANTHER" id="PTHR43033">
    <property type="entry name" value="TRNA(ILE)-LYSIDINE SYNTHASE-RELATED"/>
    <property type="match status" value="1"/>
</dbReference>
<evidence type="ECO:0000313" key="11">
    <source>
        <dbReference type="Proteomes" id="UP000613768"/>
    </source>
</evidence>
<dbReference type="PANTHER" id="PTHR43033:SF1">
    <property type="entry name" value="TRNA(ILE)-LYSIDINE SYNTHASE-RELATED"/>
    <property type="match status" value="1"/>
</dbReference>
<dbReference type="SUPFAM" id="SSF56037">
    <property type="entry name" value="PheT/TilS domain"/>
    <property type="match status" value="1"/>
</dbReference>
<dbReference type="AlphaFoldDB" id="A0AAW3ZRK9"/>
<evidence type="ECO:0000256" key="4">
    <source>
        <dbReference type="ARBA" id="ARBA00022694"/>
    </source>
</evidence>